<feature type="compositionally biased region" description="Gly residues" evidence="1">
    <location>
        <begin position="10"/>
        <end position="24"/>
    </location>
</feature>
<protein>
    <submittedName>
        <fullName evidence="2">Uncharacterized protein</fullName>
    </submittedName>
</protein>
<dbReference type="Proteomes" id="UP000515680">
    <property type="component" value="Chromosome"/>
</dbReference>
<evidence type="ECO:0000313" key="3">
    <source>
        <dbReference type="Proteomes" id="UP000515680"/>
    </source>
</evidence>
<name>A0A6S5DJ97_PSEPU</name>
<evidence type="ECO:0000313" key="2">
    <source>
        <dbReference type="EMBL" id="BBT40310.1"/>
    </source>
</evidence>
<sequence length="91" mass="9799">MANNQDNRGDQGGSTGAGQQGGQGSNQQKGGSESGRKPEDKMNKDWDRSRDSGSQGGQSGQNMTDQKNPSQQDRMGGQQPQGDTEKWDKDR</sequence>
<dbReference type="EMBL" id="AP022227">
    <property type="protein sequence ID" value="BBT40310.1"/>
    <property type="molecule type" value="Genomic_DNA"/>
</dbReference>
<evidence type="ECO:0000256" key="1">
    <source>
        <dbReference type="SAM" id="MobiDB-lite"/>
    </source>
</evidence>
<dbReference type="GeneID" id="93544277"/>
<proteinExistence type="predicted"/>
<organism evidence="2 3">
    <name type="scientific">Pseudomonas putida</name>
    <name type="common">Arthrobacter siderocapsulatus</name>
    <dbReference type="NCBI Taxonomy" id="303"/>
    <lineage>
        <taxon>Bacteria</taxon>
        <taxon>Pseudomonadati</taxon>
        <taxon>Pseudomonadota</taxon>
        <taxon>Gammaproteobacteria</taxon>
        <taxon>Pseudomonadales</taxon>
        <taxon>Pseudomonadaceae</taxon>
        <taxon>Pseudomonas</taxon>
    </lineage>
</organism>
<dbReference type="AlphaFoldDB" id="A0A6S5DJ97"/>
<gene>
    <name evidence="2" type="ORF">WP8W18C01_26510</name>
</gene>
<feature type="compositionally biased region" description="Polar residues" evidence="1">
    <location>
        <begin position="62"/>
        <end position="82"/>
    </location>
</feature>
<accession>A0A6S5DJ97</accession>
<feature type="region of interest" description="Disordered" evidence="1">
    <location>
        <begin position="1"/>
        <end position="91"/>
    </location>
</feature>
<dbReference type="RefSeq" id="WP_043211816.1">
    <property type="nucleotide sequence ID" value="NZ_AP022055.1"/>
</dbReference>
<reference evidence="2 3" key="1">
    <citation type="submission" date="2019-12" db="EMBL/GenBank/DDBJ databases">
        <title>complete genome sequences of Pseudomonas putida str. WP8-W18-CRE-01 isolated from wastewater treatment plant effluent.</title>
        <authorList>
            <person name="Sekizuka T."/>
            <person name="Itokawa K."/>
            <person name="Yatsu K."/>
            <person name="Inamine Y."/>
            <person name="Kuroda M."/>
        </authorList>
    </citation>
    <scope>NUCLEOTIDE SEQUENCE [LARGE SCALE GENOMIC DNA]</scope>
    <source>
        <strain evidence="2 3">WP8-W18-CRE-01</strain>
    </source>
</reference>
<feature type="compositionally biased region" description="Basic and acidic residues" evidence="1">
    <location>
        <begin position="34"/>
        <end position="51"/>
    </location>
</feature>